<protein>
    <recommendedName>
        <fullName evidence="3">histidine kinase</fullName>
        <ecNumber evidence="3">2.7.13.3</ecNumber>
    </recommendedName>
</protein>
<feature type="domain" description="Histidine kinase" evidence="12">
    <location>
        <begin position="553"/>
        <end position="788"/>
    </location>
</feature>
<dbReference type="Gene3D" id="3.30.565.10">
    <property type="entry name" value="Histidine kinase-like ATPase, C-terminal domain"/>
    <property type="match status" value="1"/>
</dbReference>
<feature type="transmembrane region" description="Helical" evidence="11">
    <location>
        <begin position="7"/>
        <end position="27"/>
    </location>
</feature>
<feature type="coiled-coil region" evidence="10">
    <location>
        <begin position="506"/>
        <end position="540"/>
    </location>
</feature>
<comment type="catalytic activity">
    <reaction evidence="1">
        <text>ATP + protein L-histidine = ADP + protein N-phospho-L-histidine.</text>
        <dbReference type="EC" id="2.7.13.3"/>
    </reaction>
</comment>
<dbReference type="Gene3D" id="1.10.287.130">
    <property type="match status" value="1"/>
</dbReference>
<evidence type="ECO:0000256" key="9">
    <source>
        <dbReference type="ARBA" id="ARBA00023012"/>
    </source>
</evidence>
<dbReference type="Pfam" id="PF13426">
    <property type="entry name" value="PAS_9"/>
    <property type="match status" value="2"/>
</dbReference>
<organism evidence="15 16">
    <name type="scientific">Candidatus Magnetobacterium bavaricum</name>
    <dbReference type="NCBI Taxonomy" id="29290"/>
    <lineage>
        <taxon>Bacteria</taxon>
        <taxon>Pseudomonadati</taxon>
        <taxon>Nitrospirota</taxon>
        <taxon>Thermodesulfovibrionia</taxon>
        <taxon>Thermodesulfovibrionales</taxon>
        <taxon>Candidatus Magnetobacteriaceae</taxon>
        <taxon>Candidatus Magnetobacterium</taxon>
    </lineage>
</organism>
<dbReference type="GO" id="GO:0016020">
    <property type="term" value="C:membrane"/>
    <property type="evidence" value="ECO:0007669"/>
    <property type="project" value="UniProtKB-SubCell"/>
</dbReference>
<dbReference type="SUPFAM" id="SSF55874">
    <property type="entry name" value="ATPase domain of HSP90 chaperone/DNA topoisomerase II/histidine kinase"/>
    <property type="match status" value="1"/>
</dbReference>
<dbReference type="GO" id="GO:0005524">
    <property type="term" value="F:ATP binding"/>
    <property type="evidence" value="ECO:0007669"/>
    <property type="project" value="UniProtKB-KW"/>
</dbReference>
<evidence type="ECO:0000259" key="14">
    <source>
        <dbReference type="PROSITE" id="PS50885"/>
    </source>
</evidence>
<dbReference type="EMBL" id="LACI01000683">
    <property type="protein sequence ID" value="KJU86213.1"/>
    <property type="molecule type" value="Genomic_DNA"/>
</dbReference>
<dbReference type="PANTHER" id="PTHR43065:SF10">
    <property type="entry name" value="PEROXIDE STRESS-ACTIVATED HISTIDINE KINASE MAK3"/>
    <property type="match status" value="1"/>
</dbReference>
<evidence type="ECO:0000256" key="4">
    <source>
        <dbReference type="ARBA" id="ARBA00022553"/>
    </source>
</evidence>
<dbReference type="Gene3D" id="6.10.340.10">
    <property type="match status" value="1"/>
</dbReference>
<proteinExistence type="predicted"/>
<dbReference type="SUPFAM" id="SSF47384">
    <property type="entry name" value="Homodimeric domain of signal transducing histidine kinase"/>
    <property type="match status" value="1"/>
</dbReference>
<accession>A0A0F3GZT4</accession>
<evidence type="ECO:0000256" key="10">
    <source>
        <dbReference type="SAM" id="Coils"/>
    </source>
</evidence>
<evidence type="ECO:0000256" key="8">
    <source>
        <dbReference type="ARBA" id="ARBA00022840"/>
    </source>
</evidence>
<dbReference type="InterPro" id="IPR004358">
    <property type="entry name" value="Sig_transdc_His_kin-like_C"/>
</dbReference>
<dbReference type="Proteomes" id="UP000033423">
    <property type="component" value="Unassembled WGS sequence"/>
</dbReference>
<feature type="domain" description="PAS" evidence="13">
    <location>
        <begin position="386"/>
        <end position="440"/>
    </location>
</feature>
<keyword evidence="16" id="KW-1185">Reference proteome</keyword>
<gene>
    <name evidence="15" type="ORF">MBAV_001596</name>
</gene>
<evidence type="ECO:0000259" key="12">
    <source>
        <dbReference type="PROSITE" id="PS50109"/>
    </source>
</evidence>
<dbReference type="InterPro" id="IPR036097">
    <property type="entry name" value="HisK_dim/P_sf"/>
</dbReference>
<dbReference type="GO" id="GO:0000155">
    <property type="term" value="F:phosphorelay sensor kinase activity"/>
    <property type="evidence" value="ECO:0007669"/>
    <property type="project" value="InterPro"/>
</dbReference>
<dbReference type="PROSITE" id="PS50885">
    <property type="entry name" value="HAMP"/>
    <property type="match status" value="1"/>
</dbReference>
<feature type="transmembrane region" description="Helical" evidence="11">
    <location>
        <begin position="178"/>
        <end position="198"/>
    </location>
</feature>
<evidence type="ECO:0000256" key="11">
    <source>
        <dbReference type="SAM" id="Phobius"/>
    </source>
</evidence>
<dbReference type="SMART" id="SM00091">
    <property type="entry name" value="PAS"/>
    <property type="match status" value="2"/>
</dbReference>
<dbReference type="Gene3D" id="3.30.450.20">
    <property type="entry name" value="PAS domain"/>
    <property type="match status" value="2"/>
</dbReference>
<keyword evidence="4" id="KW-0597">Phosphoprotein</keyword>
<dbReference type="CDD" id="cd00130">
    <property type="entry name" value="PAS"/>
    <property type="match status" value="2"/>
</dbReference>
<evidence type="ECO:0000259" key="13">
    <source>
        <dbReference type="PROSITE" id="PS50112"/>
    </source>
</evidence>
<dbReference type="PANTHER" id="PTHR43065">
    <property type="entry name" value="SENSOR HISTIDINE KINASE"/>
    <property type="match status" value="1"/>
</dbReference>
<dbReference type="SUPFAM" id="SSF158472">
    <property type="entry name" value="HAMP domain-like"/>
    <property type="match status" value="1"/>
</dbReference>
<keyword evidence="11" id="KW-1133">Transmembrane helix</keyword>
<sequence length="790" mass="89678">MKIKTKLHIGAILSIATVILIANVLLYERALDYELTNKSRITEQLVKGVFEMNILIYDYRIYKGQIRDRIRAQWQSKFTSISGLLDILESGSNPNDLQEMGFIGELRDNINKINILFNDMEAINGSKAGEGNDTLSSGMKDRIFSQIMGRSHTVVSLSSQLCNTNYKELDNIHDESDFRILISITTLMLFVIIYSWLINRGISRPIARINMGLENMGKGNLDYKIDNAGDNEISRIATSIERMADKLKEITVSRDILTTEIEERIKIGNRLERLSEATTEGIVVSDKGRIVDVNEQFARMFGYTIQEIRGMSAADLVVPNECDKVRDLILSGYEQPYETTGLRKDATTLYLLICGKMLALEGDYMRITAISDITEFKAREKALIKAKDEWERTFNTIPDLIMLLDCNYKVTKINKAMLMKLGLTLNEIIGKTCYDAIHAQYKPMDGCPYQELLNDGQEHTVEVYDEHLNGYYLITSTPMYNPDGILYGSIHLLRDITALKIVQNELEVKTYTLDRLNKNLEELVKNKVNELRQKEQLLIQQSKMAAMGEMMAAVAHQWKQPLNAIGIIVQDIEDAYRYGEIDEAYIDNTVKSTMTQIKFMSDTINEFRDFFKPSREKETFDLIRITADVLSLLSYQLKLNTINYRINCHIHKRSFSHYSEVVPCDATTVTTYKNYLAHVILNIINNAKDAIIERKQRGLLSKDGMLCVDLHKDDGTLSMDISDNGGGIPDGIIDKIFDSYFTTKEGEKGTGIGLYMSKMIVEDSLGGRLYVKNIGDGAVFTIELQSALEG</sequence>
<reference evidence="15 16" key="1">
    <citation type="submission" date="2015-02" db="EMBL/GenBank/DDBJ databases">
        <title>Single-cell genomics of uncultivated deep-branching MTB reveals a conserved set of magnetosome genes.</title>
        <authorList>
            <person name="Kolinko S."/>
            <person name="Richter M."/>
            <person name="Glockner F.O."/>
            <person name="Brachmann A."/>
            <person name="Schuler D."/>
        </authorList>
    </citation>
    <scope>NUCLEOTIDE SEQUENCE [LARGE SCALE GENOMIC DNA]</scope>
    <source>
        <strain evidence="15">TM-1</strain>
    </source>
</reference>
<dbReference type="SMART" id="SM00304">
    <property type="entry name" value="HAMP"/>
    <property type="match status" value="1"/>
</dbReference>
<dbReference type="InterPro" id="IPR003660">
    <property type="entry name" value="HAMP_dom"/>
</dbReference>
<dbReference type="CDD" id="cd00075">
    <property type="entry name" value="HATPase"/>
    <property type="match status" value="1"/>
</dbReference>
<dbReference type="SMART" id="SM00387">
    <property type="entry name" value="HATPase_c"/>
    <property type="match status" value="1"/>
</dbReference>
<evidence type="ECO:0000313" key="16">
    <source>
        <dbReference type="Proteomes" id="UP000033423"/>
    </source>
</evidence>
<keyword evidence="5" id="KW-0808">Transferase</keyword>
<keyword evidence="11" id="KW-0472">Membrane</keyword>
<comment type="subcellular location">
    <subcellularLocation>
        <location evidence="2">Membrane</location>
    </subcellularLocation>
</comment>
<evidence type="ECO:0000313" key="15">
    <source>
        <dbReference type="EMBL" id="KJU86213.1"/>
    </source>
</evidence>
<dbReference type="InterPro" id="IPR035965">
    <property type="entry name" value="PAS-like_dom_sf"/>
</dbReference>
<keyword evidence="7 15" id="KW-0418">Kinase</keyword>
<keyword evidence="11" id="KW-0812">Transmembrane</keyword>
<dbReference type="InterPro" id="IPR036890">
    <property type="entry name" value="HATPase_C_sf"/>
</dbReference>
<dbReference type="PRINTS" id="PR00344">
    <property type="entry name" value="BCTRLSENSOR"/>
</dbReference>
<evidence type="ECO:0000256" key="2">
    <source>
        <dbReference type="ARBA" id="ARBA00004370"/>
    </source>
</evidence>
<keyword evidence="8" id="KW-0067">ATP-binding</keyword>
<dbReference type="NCBIfam" id="TIGR00229">
    <property type="entry name" value="sensory_box"/>
    <property type="match status" value="2"/>
</dbReference>
<evidence type="ECO:0000256" key="3">
    <source>
        <dbReference type="ARBA" id="ARBA00012438"/>
    </source>
</evidence>
<dbReference type="InterPro" id="IPR005467">
    <property type="entry name" value="His_kinase_dom"/>
</dbReference>
<comment type="caution">
    <text evidence="15">The sequence shown here is derived from an EMBL/GenBank/DDBJ whole genome shotgun (WGS) entry which is preliminary data.</text>
</comment>
<feature type="domain" description="HAMP" evidence="14">
    <location>
        <begin position="200"/>
        <end position="252"/>
    </location>
</feature>
<keyword evidence="10" id="KW-0175">Coiled coil</keyword>
<dbReference type="AlphaFoldDB" id="A0A0F3GZT4"/>
<dbReference type="InterPro" id="IPR003594">
    <property type="entry name" value="HATPase_dom"/>
</dbReference>
<evidence type="ECO:0000256" key="7">
    <source>
        <dbReference type="ARBA" id="ARBA00022777"/>
    </source>
</evidence>
<dbReference type="SUPFAM" id="SSF55785">
    <property type="entry name" value="PYP-like sensor domain (PAS domain)"/>
    <property type="match status" value="2"/>
</dbReference>
<evidence type="ECO:0000256" key="1">
    <source>
        <dbReference type="ARBA" id="ARBA00000085"/>
    </source>
</evidence>
<keyword evidence="6" id="KW-0547">Nucleotide-binding</keyword>
<dbReference type="CDD" id="cd06225">
    <property type="entry name" value="HAMP"/>
    <property type="match status" value="1"/>
</dbReference>
<dbReference type="PROSITE" id="PS50109">
    <property type="entry name" value="HIS_KIN"/>
    <property type="match status" value="1"/>
</dbReference>
<name>A0A0F3GZT4_9BACT</name>
<keyword evidence="9" id="KW-0902">Two-component regulatory system</keyword>
<evidence type="ECO:0000256" key="5">
    <source>
        <dbReference type="ARBA" id="ARBA00022679"/>
    </source>
</evidence>
<dbReference type="Pfam" id="PF02518">
    <property type="entry name" value="HATPase_c"/>
    <property type="match status" value="1"/>
</dbReference>
<dbReference type="InterPro" id="IPR000014">
    <property type="entry name" value="PAS"/>
</dbReference>
<feature type="domain" description="PAS" evidence="13">
    <location>
        <begin position="282"/>
        <end position="336"/>
    </location>
</feature>
<dbReference type="PROSITE" id="PS50112">
    <property type="entry name" value="PAS"/>
    <property type="match status" value="2"/>
</dbReference>
<evidence type="ECO:0000256" key="6">
    <source>
        <dbReference type="ARBA" id="ARBA00022741"/>
    </source>
</evidence>
<dbReference type="EC" id="2.7.13.3" evidence="3"/>
<dbReference type="Pfam" id="PF00672">
    <property type="entry name" value="HAMP"/>
    <property type="match status" value="1"/>
</dbReference>